<keyword evidence="1" id="KW-1133">Transmembrane helix</keyword>
<gene>
    <name evidence="2" type="ORF">M2152_000927</name>
</gene>
<organism evidence="2 3">
    <name type="scientific">Antiquaquibacter oligotrophicus</name>
    <dbReference type="NCBI Taxonomy" id="2880260"/>
    <lineage>
        <taxon>Bacteria</taxon>
        <taxon>Bacillati</taxon>
        <taxon>Actinomycetota</taxon>
        <taxon>Actinomycetes</taxon>
        <taxon>Micrococcales</taxon>
        <taxon>Microbacteriaceae</taxon>
        <taxon>Antiquaquibacter</taxon>
    </lineage>
</organism>
<reference evidence="2 3" key="1">
    <citation type="submission" date="2023-04" db="EMBL/GenBank/DDBJ databases">
        <title>Genome Encyclopedia of Bacteria and Archaea VI: Functional Genomics of Type Strains.</title>
        <authorList>
            <person name="Whitman W."/>
        </authorList>
    </citation>
    <scope>NUCLEOTIDE SEQUENCE [LARGE SCALE GENOMIC DNA]</scope>
    <source>
        <strain evidence="2 3">SG_E_30_P1</strain>
    </source>
</reference>
<evidence type="ECO:0000256" key="1">
    <source>
        <dbReference type="SAM" id="Phobius"/>
    </source>
</evidence>
<keyword evidence="3" id="KW-1185">Reference proteome</keyword>
<proteinExistence type="predicted"/>
<dbReference type="RefSeq" id="WP_322133084.1">
    <property type="nucleotide sequence ID" value="NZ_CP085036.1"/>
</dbReference>
<comment type="caution">
    <text evidence="2">The sequence shown here is derived from an EMBL/GenBank/DDBJ whole genome shotgun (WGS) entry which is preliminary data.</text>
</comment>
<dbReference type="Proteomes" id="UP001160142">
    <property type="component" value="Unassembled WGS sequence"/>
</dbReference>
<evidence type="ECO:0000313" key="3">
    <source>
        <dbReference type="Proteomes" id="UP001160142"/>
    </source>
</evidence>
<feature type="transmembrane region" description="Helical" evidence="1">
    <location>
        <begin position="50"/>
        <end position="74"/>
    </location>
</feature>
<evidence type="ECO:0000313" key="2">
    <source>
        <dbReference type="EMBL" id="MDH6180745.1"/>
    </source>
</evidence>
<name>A0ABT6KM01_9MICO</name>
<accession>A0ABT6KM01</accession>
<keyword evidence="1" id="KW-0472">Membrane</keyword>
<keyword evidence="1" id="KW-0812">Transmembrane</keyword>
<protein>
    <submittedName>
        <fullName evidence="2">Uncharacterized protein</fullName>
    </submittedName>
</protein>
<dbReference type="EMBL" id="JARXVQ010000001">
    <property type="protein sequence ID" value="MDH6180745.1"/>
    <property type="molecule type" value="Genomic_DNA"/>
</dbReference>
<feature type="transmembrane region" description="Helical" evidence="1">
    <location>
        <begin position="81"/>
        <end position="104"/>
    </location>
</feature>
<feature type="transmembrane region" description="Helical" evidence="1">
    <location>
        <begin position="110"/>
        <end position="132"/>
    </location>
</feature>
<sequence length="144" mass="15003">MRWTSVAWWSLVGVTGFSVLSALGGGVAMLVTNGLGMPVSALDGSVFDSFVAPSLVLVLVVGGTQALAMVLLVLRRATALLWSAVAGFAMVIWIIVETVVIRGFSVLQGIYLVTGLAQLALVIALLGVVSWVPRSRWGAPALPL</sequence>
<feature type="transmembrane region" description="Helical" evidence="1">
    <location>
        <begin position="7"/>
        <end position="30"/>
    </location>
</feature>